<accession>A0ABR1L384</accession>
<organism evidence="1 2">
    <name type="scientific">Phyllosticta citricarpa</name>
    <dbReference type="NCBI Taxonomy" id="55181"/>
    <lineage>
        <taxon>Eukaryota</taxon>
        <taxon>Fungi</taxon>
        <taxon>Dikarya</taxon>
        <taxon>Ascomycota</taxon>
        <taxon>Pezizomycotina</taxon>
        <taxon>Dothideomycetes</taxon>
        <taxon>Dothideomycetes incertae sedis</taxon>
        <taxon>Botryosphaeriales</taxon>
        <taxon>Phyllostictaceae</taxon>
        <taxon>Phyllosticta</taxon>
    </lineage>
</organism>
<protein>
    <recommendedName>
        <fullName evidence="3">Secreted protein</fullName>
    </recommendedName>
</protein>
<dbReference type="EMBL" id="JBBPDW010000070">
    <property type="protein sequence ID" value="KAK7529686.1"/>
    <property type="molecule type" value="Genomic_DNA"/>
</dbReference>
<keyword evidence="2" id="KW-1185">Reference proteome</keyword>
<sequence length="125" mass="13620">MMLLRQMMGIPVPICIDLIASVVLASALTRLKLSCSMARGHGVGRAGLVHAAERIHDRRMDAVAGTGTRDGRESAGRHDGLLERTRITGPSRSCEKAAPRTTTRLVCAWVVWVADEDPWTNVRFG</sequence>
<evidence type="ECO:0000313" key="1">
    <source>
        <dbReference type="EMBL" id="KAK7529686.1"/>
    </source>
</evidence>
<name>A0ABR1L384_9PEZI</name>
<reference evidence="1 2" key="1">
    <citation type="submission" date="2024-04" db="EMBL/GenBank/DDBJ databases">
        <title>Phyllosticta paracitricarpa is synonymous to the EU quarantine fungus P. citricarpa based on phylogenomic analyses.</title>
        <authorList>
            <consortium name="Lawrence Berkeley National Laboratory"/>
            <person name="Van Ingen-Buijs V.A."/>
            <person name="Van Westerhoven A.C."/>
            <person name="Haridas S."/>
            <person name="Skiadas P."/>
            <person name="Martin F."/>
            <person name="Groenewald J.Z."/>
            <person name="Crous P.W."/>
            <person name="Seidl M.F."/>
        </authorList>
    </citation>
    <scope>NUCLEOTIDE SEQUENCE [LARGE SCALE GENOMIC DNA]</scope>
    <source>
        <strain evidence="1 2">CBS 122670</strain>
    </source>
</reference>
<evidence type="ECO:0000313" key="2">
    <source>
        <dbReference type="Proteomes" id="UP001365128"/>
    </source>
</evidence>
<dbReference type="Proteomes" id="UP001365128">
    <property type="component" value="Unassembled WGS sequence"/>
</dbReference>
<gene>
    <name evidence="1" type="ORF">IWX46DRAFT_430501</name>
</gene>
<evidence type="ECO:0008006" key="3">
    <source>
        <dbReference type="Google" id="ProtNLM"/>
    </source>
</evidence>
<proteinExistence type="predicted"/>
<comment type="caution">
    <text evidence="1">The sequence shown here is derived from an EMBL/GenBank/DDBJ whole genome shotgun (WGS) entry which is preliminary data.</text>
</comment>